<dbReference type="NCBIfam" id="TIGR01819">
    <property type="entry name" value="F420_cofD"/>
    <property type="match status" value="1"/>
</dbReference>
<evidence type="ECO:0000256" key="1">
    <source>
        <dbReference type="ARBA" id="ARBA00022679"/>
    </source>
</evidence>
<keyword evidence="4" id="KW-1185">Reference proteome</keyword>
<dbReference type="Proteomes" id="UP000628710">
    <property type="component" value="Unassembled WGS sequence"/>
</dbReference>
<dbReference type="InterPro" id="IPR038136">
    <property type="entry name" value="CofD-like_dom_sf"/>
</dbReference>
<proteinExistence type="inferred from homology"/>
<dbReference type="GO" id="GO:0000287">
    <property type="term" value="F:magnesium ion binding"/>
    <property type="evidence" value="ECO:0007669"/>
    <property type="project" value="InterPro"/>
</dbReference>
<dbReference type="PANTHER" id="PTHR43007">
    <property type="entry name" value="2-PHOSPHO-L-LACTATE TRANSFERASE"/>
    <property type="match status" value="1"/>
</dbReference>
<dbReference type="Gene3D" id="1.10.8.240">
    <property type="entry name" value="CofD-like domain"/>
    <property type="match status" value="1"/>
</dbReference>
<dbReference type="SUPFAM" id="SSF142338">
    <property type="entry name" value="CofD-like"/>
    <property type="match status" value="1"/>
</dbReference>
<evidence type="ECO:0000313" key="3">
    <source>
        <dbReference type="EMBL" id="MBJ7537312.1"/>
    </source>
</evidence>
<dbReference type="EMBL" id="JAEMNX010000005">
    <property type="protein sequence ID" value="MBJ7537312.1"/>
    <property type="molecule type" value="Genomic_DNA"/>
</dbReference>
<sequence length="328" mass="35855">MTELNITLLAGGVGGAKAAEGLAASHYAKGTKIIGNIADDDEFHGLWVSPDIDTLMYSLGDQIDRQQGWGRKNETYQVLKELAALGQDTWMTLGDLDLATHIYRTHLKKQGVSASEITRRLSKRHDVSVPILLPTDDVVQTRVKTPQGWMSFQQYFVREHCQADVVEIEYKGIEEATATSEALEQIANSQLIVIAPSNPIVSIGAILAVPEIQAAIEKSQAYVIAISPLIGGKTVKGPADKMLEAAGKSIDSKGIYQCYSRFLNALVIDGADGQDALWLEDQGLDVLVTPTLMNTTQEKTRLLTQVVEFAMSRQLDSLTTRQANRRSS</sequence>
<accession>A0A934JUJ7</accession>
<gene>
    <name evidence="3" type="ORF">I8J31_06415</name>
</gene>
<organism evidence="3 4">
    <name type="scientific">Marinomonas transparens</name>
    <dbReference type="NCBI Taxonomy" id="2795388"/>
    <lineage>
        <taxon>Bacteria</taxon>
        <taxon>Pseudomonadati</taxon>
        <taxon>Pseudomonadota</taxon>
        <taxon>Gammaproteobacteria</taxon>
        <taxon>Oceanospirillales</taxon>
        <taxon>Oceanospirillaceae</taxon>
        <taxon>Marinomonas</taxon>
    </lineage>
</organism>
<protein>
    <submittedName>
        <fullName evidence="3">2-phospho-L-lactate transferase</fullName>
        <ecNumber evidence="3">2.7.8.28</ecNumber>
    </submittedName>
</protein>
<name>A0A934JUJ7_9GAMM</name>
<dbReference type="Pfam" id="PF01933">
    <property type="entry name" value="CofD"/>
    <property type="match status" value="1"/>
</dbReference>
<dbReference type="EC" id="2.7.8.28" evidence="3"/>
<evidence type="ECO:0000313" key="4">
    <source>
        <dbReference type="Proteomes" id="UP000628710"/>
    </source>
</evidence>
<dbReference type="RefSeq" id="WP_199467459.1">
    <property type="nucleotide sequence ID" value="NZ_JAEMNX010000005.1"/>
</dbReference>
<dbReference type="PANTHER" id="PTHR43007:SF1">
    <property type="entry name" value="2-PHOSPHO-L-LACTATE TRANSFERASE"/>
    <property type="match status" value="1"/>
</dbReference>
<reference evidence="3" key="1">
    <citation type="submission" date="2020-12" db="EMBL/GenBank/DDBJ databases">
        <title>Marinomonas arctica sp. nov., a psychrotolerant bacterium isolated from the Arctic.</title>
        <authorList>
            <person name="Zhang Y."/>
        </authorList>
    </citation>
    <scope>NUCLEOTIDE SEQUENCE</scope>
    <source>
        <strain evidence="3">C1424</strain>
    </source>
</reference>
<dbReference type="GO" id="GO:0043743">
    <property type="term" value="F:LPPG:FO 2-phospho-L-lactate transferase activity"/>
    <property type="evidence" value="ECO:0007669"/>
    <property type="project" value="UniProtKB-EC"/>
</dbReference>
<dbReference type="InterPro" id="IPR010115">
    <property type="entry name" value="FbiA/CofD"/>
</dbReference>
<keyword evidence="1 3" id="KW-0808">Transferase</keyword>
<evidence type="ECO:0000256" key="2">
    <source>
        <dbReference type="ARBA" id="ARBA00022842"/>
    </source>
</evidence>
<dbReference type="Gene3D" id="3.40.50.10680">
    <property type="entry name" value="CofD-like domains"/>
    <property type="match status" value="1"/>
</dbReference>
<dbReference type="InterPro" id="IPR002882">
    <property type="entry name" value="CofD"/>
</dbReference>
<dbReference type="HAMAP" id="MF_01257">
    <property type="entry name" value="CofD"/>
    <property type="match status" value="1"/>
</dbReference>
<dbReference type="CDD" id="cd07186">
    <property type="entry name" value="CofD_like"/>
    <property type="match status" value="1"/>
</dbReference>
<keyword evidence="2" id="KW-0460">Magnesium</keyword>
<dbReference type="AlphaFoldDB" id="A0A934JUJ7"/>
<comment type="caution">
    <text evidence="3">The sequence shown here is derived from an EMBL/GenBank/DDBJ whole genome shotgun (WGS) entry which is preliminary data.</text>
</comment>